<dbReference type="InterPro" id="IPR002048">
    <property type="entry name" value="EF_hand_dom"/>
</dbReference>
<dbReference type="Proteomes" id="UP000245207">
    <property type="component" value="Unassembled WGS sequence"/>
</dbReference>
<dbReference type="EMBL" id="PKPP01009420">
    <property type="protein sequence ID" value="PWA48293.1"/>
    <property type="molecule type" value="Genomic_DNA"/>
</dbReference>
<feature type="domain" description="EF-hand" evidence="4">
    <location>
        <begin position="366"/>
        <end position="401"/>
    </location>
</feature>
<accession>A0A2U1LH33</accession>
<dbReference type="PANTHER" id="PTHR11216:SF161">
    <property type="entry name" value="CALCIUM-BINDING EF HAND FAMILY PROTEIN"/>
    <property type="match status" value="1"/>
</dbReference>
<dbReference type="PROSITE" id="PS50031">
    <property type="entry name" value="EH"/>
    <property type="match status" value="2"/>
</dbReference>
<dbReference type="OrthoDB" id="524326at2759"/>
<feature type="domain" description="EF-hand" evidence="4">
    <location>
        <begin position="403"/>
        <end position="435"/>
    </location>
</feature>
<keyword evidence="1" id="KW-0175">Coiled coil</keyword>
<evidence type="ECO:0000313" key="6">
    <source>
        <dbReference type="Proteomes" id="UP000245207"/>
    </source>
</evidence>
<comment type="caution">
    <text evidence="5">The sequence shown here is derived from an EMBL/GenBank/DDBJ whole genome shotgun (WGS) entry which is preliminary data.</text>
</comment>
<feature type="compositionally biased region" description="Pro residues" evidence="2">
    <location>
        <begin position="149"/>
        <end position="159"/>
    </location>
</feature>
<feature type="domain" description="EH" evidence="3">
    <location>
        <begin position="367"/>
        <end position="450"/>
    </location>
</feature>
<feature type="compositionally biased region" description="Low complexity" evidence="2">
    <location>
        <begin position="119"/>
        <end position="145"/>
    </location>
</feature>
<dbReference type="SMART" id="SM00027">
    <property type="entry name" value="EH"/>
    <property type="match status" value="2"/>
</dbReference>
<feature type="compositionally biased region" description="Polar residues" evidence="2">
    <location>
        <begin position="172"/>
        <end position="184"/>
    </location>
</feature>
<dbReference type="GO" id="GO:0005737">
    <property type="term" value="C:cytoplasm"/>
    <property type="evidence" value="ECO:0007669"/>
    <property type="project" value="TreeGrafter"/>
</dbReference>
<feature type="region of interest" description="Disordered" evidence="2">
    <location>
        <begin position="489"/>
        <end position="513"/>
    </location>
</feature>
<dbReference type="GO" id="GO:0005886">
    <property type="term" value="C:plasma membrane"/>
    <property type="evidence" value="ECO:0007669"/>
    <property type="project" value="TreeGrafter"/>
</dbReference>
<name>A0A2U1LH33_ARTAN</name>
<feature type="domain" description="EF-hand" evidence="4">
    <location>
        <begin position="38"/>
        <end position="68"/>
    </location>
</feature>
<dbReference type="CDD" id="cd00052">
    <property type="entry name" value="EH"/>
    <property type="match status" value="2"/>
</dbReference>
<dbReference type="GO" id="GO:0016197">
    <property type="term" value="P:endosomal transport"/>
    <property type="evidence" value="ECO:0007669"/>
    <property type="project" value="TreeGrafter"/>
</dbReference>
<dbReference type="GO" id="GO:0005634">
    <property type="term" value="C:nucleus"/>
    <property type="evidence" value="ECO:0007669"/>
    <property type="project" value="TreeGrafter"/>
</dbReference>
<feature type="compositionally biased region" description="Polar residues" evidence="2">
    <location>
        <begin position="199"/>
        <end position="214"/>
    </location>
</feature>
<dbReference type="PANTHER" id="PTHR11216">
    <property type="entry name" value="EH DOMAIN"/>
    <property type="match status" value="1"/>
</dbReference>
<feature type="compositionally biased region" description="Polar residues" evidence="2">
    <location>
        <begin position="224"/>
        <end position="244"/>
    </location>
</feature>
<feature type="region of interest" description="Disordered" evidence="2">
    <location>
        <begin position="1030"/>
        <end position="1082"/>
    </location>
</feature>
<evidence type="ECO:0000256" key="1">
    <source>
        <dbReference type="SAM" id="Coils"/>
    </source>
</evidence>
<feature type="domain" description="EH" evidence="3">
    <location>
        <begin position="1"/>
        <end position="108"/>
    </location>
</feature>
<dbReference type="GO" id="GO:0005509">
    <property type="term" value="F:calcium ion binding"/>
    <property type="evidence" value="ECO:0007669"/>
    <property type="project" value="InterPro"/>
</dbReference>
<gene>
    <name evidence="5" type="ORF">CTI12_AA492760</name>
</gene>
<organism evidence="5 6">
    <name type="scientific">Artemisia annua</name>
    <name type="common">Sweet wormwood</name>
    <dbReference type="NCBI Taxonomy" id="35608"/>
    <lineage>
        <taxon>Eukaryota</taxon>
        <taxon>Viridiplantae</taxon>
        <taxon>Streptophyta</taxon>
        <taxon>Embryophyta</taxon>
        <taxon>Tracheophyta</taxon>
        <taxon>Spermatophyta</taxon>
        <taxon>Magnoliopsida</taxon>
        <taxon>eudicotyledons</taxon>
        <taxon>Gunneridae</taxon>
        <taxon>Pentapetalae</taxon>
        <taxon>asterids</taxon>
        <taxon>campanulids</taxon>
        <taxon>Asterales</taxon>
        <taxon>Asteraceae</taxon>
        <taxon>Asteroideae</taxon>
        <taxon>Anthemideae</taxon>
        <taxon>Artemisiinae</taxon>
        <taxon>Artemisia</taxon>
    </lineage>
</organism>
<proteinExistence type="predicted"/>
<feature type="domain" description="EF-hand" evidence="4">
    <location>
        <begin position="1"/>
        <end position="34"/>
    </location>
</feature>
<dbReference type="STRING" id="35608.A0A2U1LH33"/>
<feature type="compositionally biased region" description="Pro residues" evidence="2">
    <location>
        <begin position="101"/>
        <end position="115"/>
    </location>
</feature>
<dbReference type="AlphaFoldDB" id="A0A2U1LH33"/>
<feature type="coiled-coil region" evidence="1">
    <location>
        <begin position="536"/>
        <end position="605"/>
    </location>
</feature>
<dbReference type="GO" id="GO:0006897">
    <property type="term" value="P:endocytosis"/>
    <property type="evidence" value="ECO:0007669"/>
    <property type="project" value="TreeGrafter"/>
</dbReference>
<feature type="region of interest" description="Disordered" evidence="2">
    <location>
        <begin position="97"/>
        <end position="245"/>
    </location>
</feature>
<evidence type="ECO:0000259" key="3">
    <source>
        <dbReference type="PROSITE" id="PS50031"/>
    </source>
</evidence>
<dbReference type="InterPro" id="IPR000261">
    <property type="entry name" value="EH_dom"/>
</dbReference>
<feature type="compositionally biased region" description="Basic and acidic residues" evidence="2">
    <location>
        <begin position="1069"/>
        <end position="1082"/>
    </location>
</feature>
<protein>
    <submittedName>
        <fullName evidence="5">EF-hand domain pair</fullName>
    </submittedName>
</protein>
<dbReference type="SUPFAM" id="SSF47473">
    <property type="entry name" value="EF-hand"/>
    <property type="match status" value="2"/>
</dbReference>
<sequence length="1082" mass="118937">MDQFELYFRRADLDHDGRISGAEAVSFFKASGLPTPVLAQIWNYADQKRTGFLGREEFNNALKLVTVAQSKRDLTADIVKAALHGPASSKIPAPQINLAALPPPQSNPNTGPPAPQIRASAPVPSPSMGVSGPQPQGYPSQQTQGMRPQGPPMPNPTIQPRPGVSQGLPSGPTVSNPRPSTSPLFNDWLGERNAAPAPNVSTQSPSSGLASSGWTAPVQPRPQAPTSLSENSVPKPNGQVSAASGTGAKVISSPVAGNGSLSSSAFGDDFFSVASNGKPNSLGSTSSAPGLNVSSVNGPTPAVNQFTNKPSQFPQVNVAQQPTSGQIPKMQPNVRPPHIPAQNSSTVPVRAVNVPSTQPWPKMTQSNVQQYTKVFVEVDKDRDGKITGEEARTLFLSWRLPREILKQVWELSDQDNDSMLSLKEFCIALYLMERYREGRPLPKVLPAGVIFEGTPLPPSGQAPTAYSAPVWRPEQGALQGHRVTALRQVSHASARPPRPVPLPIEEDVQPRHQKPKVPVLEKHLVDQLSNEEQSSLNSKFQEATEADKKVVELEKEILEARQKIEFYKSKMQEIVLYKSRCDTRLNEITERVSSDKREVEILSKKYEDKYKQSGDVASKLTLEEATFRDIQAKKMELYKAIVKLDQDGKPDDIQVRVDQIQADLEEQVKALNERCKMYGLRGKPTLLVELPFGWQTGIQEGAADWDEDWDKFEDEGYTFVKDLTLDVQNVIAPPKPKSLPVKNKSAFQDEKSTTVSSLDTNTKPEKISSDAESVEQHKDDFVKTPPDSPASVKSTESPSKIFRDSSPRAVNTKSESVFLDEGTFDLPSKATFDSHDDSEAAWDFTTTNHKDMDEESFQGNSLFDSSDNWGLNPIRTEMPKKSTFTFDSVPSTPAYSYAGSPPANNLFHNTGPFASSFDESVPSTPAYSNAGSPRRPFTSVFADSVPSTPMFANDGPEDNSFNNFSRFDSFSTNSRDSFARFDSFRSTAQDSEVDQSFYPSKNFTRFDSMQSTADSDFGHSLFQPRDSFSRFDSMQSTNDSYDNNRGFSSFDDADPFGSHDPFKTSLESETPRRDSVDGWKAF</sequence>
<feature type="region of interest" description="Disordered" evidence="2">
    <location>
        <begin position="732"/>
        <end position="814"/>
    </location>
</feature>
<feature type="compositionally biased region" description="Basic and acidic residues" evidence="2">
    <location>
        <begin position="762"/>
        <end position="782"/>
    </location>
</feature>
<feature type="compositionally biased region" description="Polar residues" evidence="2">
    <location>
        <begin position="1030"/>
        <end position="1047"/>
    </location>
</feature>
<dbReference type="Pfam" id="PF12763">
    <property type="entry name" value="EH"/>
    <property type="match status" value="2"/>
</dbReference>
<dbReference type="SMART" id="SM00054">
    <property type="entry name" value="EFh"/>
    <property type="match status" value="4"/>
</dbReference>
<reference evidence="5 6" key="1">
    <citation type="journal article" date="2018" name="Mol. Plant">
        <title>The genome of Artemisia annua provides insight into the evolution of Asteraceae family and artemisinin biosynthesis.</title>
        <authorList>
            <person name="Shen Q."/>
            <person name="Zhang L."/>
            <person name="Liao Z."/>
            <person name="Wang S."/>
            <person name="Yan T."/>
            <person name="Shi P."/>
            <person name="Liu M."/>
            <person name="Fu X."/>
            <person name="Pan Q."/>
            <person name="Wang Y."/>
            <person name="Lv Z."/>
            <person name="Lu X."/>
            <person name="Zhang F."/>
            <person name="Jiang W."/>
            <person name="Ma Y."/>
            <person name="Chen M."/>
            <person name="Hao X."/>
            <person name="Li L."/>
            <person name="Tang Y."/>
            <person name="Lv G."/>
            <person name="Zhou Y."/>
            <person name="Sun X."/>
            <person name="Brodelius P.E."/>
            <person name="Rose J.K.C."/>
            <person name="Tang K."/>
        </authorList>
    </citation>
    <scope>NUCLEOTIDE SEQUENCE [LARGE SCALE GENOMIC DNA]</scope>
    <source>
        <strain evidence="6">cv. Huhao1</strain>
        <tissue evidence="5">Leaf</tissue>
    </source>
</reference>
<evidence type="ECO:0000313" key="5">
    <source>
        <dbReference type="EMBL" id="PWA48293.1"/>
    </source>
</evidence>
<dbReference type="InterPro" id="IPR011992">
    <property type="entry name" value="EF-hand-dom_pair"/>
</dbReference>
<evidence type="ECO:0000259" key="4">
    <source>
        <dbReference type="PROSITE" id="PS50222"/>
    </source>
</evidence>
<keyword evidence="6" id="KW-1185">Reference proteome</keyword>
<evidence type="ECO:0000256" key="2">
    <source>
        <dbReference type="SAM" id="MobiDB-lite"/>
    </source>
</evidence>
<dbReference type="PROSITE" id="PS50222">
    <property type="entry name" value="EF_HAND_2"/>
    <property type="match status" value="4"/>
</dbReference>
<dbReference type="Gene3D" id="1.10.238.10">
    <property type="entry name" value="EF-hand"/>
    <property type="match status" value="2"/>
</dbReference>